<protein>
    <recommendedName>
        <fullName evidence="4">Polysaccharide chain length determinant N-terminal domain-containing protein</fullName>
    </recommendedName>
</protein>
<sequence length="204" mass="22417">MELKQLLGILMKKPKTLVLSLILGLSLGLILFYLPKPYYAEGTLIVTRKIQPLFASDAFNYEGYYSQQVSMNYTNTVLALIESVDVKNMALQKLAMSTDDRTFSQFGKAVNAKKQGSQLVTVTVKSPTAEGAVKTWDAVVGSVLEVVSASNEYGDSNIVISKISSPPLVHQGFIFLWQYVVAGGLLGLIVSSLLISIKEYLWQK</sequence>
<feature type="transmembrane region" description="Helical" evidence="1">
    <location>
        <begin position="176"/>
        <end position="197"/>
    </location>
</feature>
<accession>A0A1F4W0X8</accession>
<reference evidence="2 3" key="1">
    <citation type="journal article" date="2016" name="Nat. Commun.">
        <title>Thousands of microbial genomes shed light on interconnected biogeochemical processes in an aquifer system.</title>
        <authorList>
            <person name="Anantharaman K."/>
            <person name="Brown C.T."/>
            <person name="Hug L.A."/>
            <person name="Sharon I."/>
            <person name="Castelle C.J."/>
            <person name="Probst A.J."/>
            <person name="Thomas B.C."/>
            <person name="Singh A."/>
            <person name="Wilkins M.J."/>
            <person name="Karaoz U."/>
            <person name="Brodie E.L."/>
            <person name="Williams K.H."/>
            <person name="Hubbard S.S."/>
            <person name="Banfield J.F."/>
        </authorList>
    </citation>
    <scope>NUCLEOTIDE SEQUENCE [LARGE SCALE GENOMIC DNA]</scope>
</reference>
<keyword evidence="1" id="KW-1133">Transmembrane helix</keyword>
<organism evidence="2 3">
    <name type="scientific">candidate division WWE3 bacterium RIFOXYA2_FULL_46_9</name>
    <dbReference type="NCBI Taxonomy" id="1802636"/>
    <lineage>
        <taxon>Bacteria</taxon>
        <taxon>Katanobacteria</taxon>
    </lineage>
</organism>
<name>A0A1F4W0X8_UNCKA</name>
<dbReference type="AlphaFoldDB" id="A0A1F4W0X8"/>
<comment type="caution">
    <text evidence="2">The sequence shown here is derived from an EMBL/GenBank/DDBJ whole genome shotgun (WGS) entry which is preliminary data.</text>
</comment>
<dbReference type="Proteomes" id="UP000176614">
    <property type="component" value="Unassembled WGS sequence"/>
</dbReference>
<dbReference type="EMBL" id="MEVT01000008">
    <property type="protein sequence ID" value="OGC63079.1"/>
    <property type="molecule type" value="Genomic_DNA"/>
</dbReference>
<keyword evidence="1" id="KW-0472">Membrane</keyword>
<proteinExistence type="predicted"/>
<evidence type="ECO:0000313" key="3">
    <source>
        <dbReference type="Proteomes" id="UP000176614"/>
    </source>
</evidence>
<evidence type="ECO:0008006" key="4">
    <source>
        <dbReference type="Google" id="ProtNLM"/>
    </source>
</evidence>
<feature type="transmembrane region" description="Helical" evidence="1">
    <location>
        <begin position="16"/>
        <end position="34"/>
    </location>
</feature>
<keyword evidence="1" id="KW-0812">Transmembrane</keyword>
<evidence type="ECO:0000256" key="1">
    <source>
        <dbReference type="SAM" id="Phobius"/>
    </source>
</evidence>
<evidence type="ECO:0000313" key="2">
    <source>
        <dbReference type="EMBL" id="OGC63079.1"/>
    </source>
</evidence>
<gene>
    <name evidence="2" type="ORF">A2264_00050</name>
</gene>